<proteinExistence type="inferred from homology"/>
<dbReference type="RefSeq" id="WP_144357936.1">
    <property type="nucleotide sequence ID" value="NZ_VMNH01000005.1"/>
</dbReference>
<dbReference type="EMBL" id="VMNH01000005">
    <property type="protein sequence ID" value="TVO76806.1"/>
    <property type="molecule type" value="Genomic_DNA"/>
</dbReference>
<protein>
    <recommendedName>
        <fullName evidence="2">Universal stress protein</fullName>
    </recommendedName>
</protein>
<comment type="caution">
    <text evidence="4">The sequence shown here is derived from an EMBL/GenBank/DDBJ whole genome shotgun (WGS) entry which is preliminary data.</text>
</comment>
<dbReference type="InterPro" id="IPR006015">
    <property type="entry name" value="Universal_stress_UspA"/>
</dbReference>
<dbReference type="GO" id="GO:0005737">
    <property type="term" value="C:cytoplasm"/>
    <property type="evidence" value="ECO:0007669"/>
    <property type="project" value="UniProtKB-SubCell"/>
</dbReference>
<evidence type="ECO:0000313" key="4">
    <source>
        <dbReference type="EMBL" id="TVO76806.1"/>
    </source>
</evidence>
<dbReference type="OrthoDB" id="6117544at2"/>
<feature type="domain" description="UspA" evidence="3">
    <location>
        <begin position="7"/>
        <end position="156"/>
    </location>
</feature>
<evidence type="ECO:0000256" key="1">
    <source>
        <dbReference type="ARBA" id="ARBA00008791"/>
    </source>
</evidence>
<dbReference type="Gene3D" id="3.40.50.620">
    <property type="entry name" value="HUPs"/>
    <property type="match status" value="1"/>
</dbReference>
<accession>A0A557SHB8</accession>
<dbReference type="Proteomes" id="UP000316649">
    <property type="component" value="Unassembled WGS sequence"/>
</dbReference>
<sequence>MSIPTLKTILYATDLGKNMRPAFRHAIGLAQQYQAKIIMLHVAEPIGNTGMAVLELYVPDMSDDFEHEELRGILTKMEQRLEDFYIEELGEDSDLVSNVAVVTGRPAEEIKKYADANDVDLIVMGTHTSPSLGAVLLGSTARKLINISQCPVMVVPVKK</sequence>
<organism evidence="4 5">
    <name type="scientific">Sedimenticola selenatireducens</name>
    <dbReference type="NCBI Taxonomy" id="191960"/>
    <lineage>
        <taxon>Bacteria</taxon>
        <taxon>Pseudomonadati</taxon>
        <taxon>Pseudomonadota</taxon>
        <taxon>Gammaproteobacteria</taxon>
        <taxon>Chromatiales</taxon>
        <taxon>Sedimenticolaceae</taxon>
        <taxon>Sedimenticola</taxon>
    </lineage>
</organism>
<name>A0A557SHB8_9GAMM</name>
<dbReference type="PANTHER" id="PTHR46268:SF6">
    <property type="entry name" value="UNIVERSAL STRESS PROTEIN UP12"/>
    <property type="match status" value="1"/>
</dbReference>
<dbReference type="SUPFAM" id="SSF52402">
    <property type="entry name" value="Adenine nucleotide alpha hydrolases-like"/>
    <property type="match status" value="1"/>
</dbReference>
<evidence type="ECO:0000259" key="3">
    <source>
        <dbReference type="Pfam" id="PF00582"/>
    </source>
</evidence>
<dbReference type="Pfam" id="PF00582">
    <property type="entry name" value="Usp"/>
    <property type="match status" value="1"/>
</dbReference>
<keyword evidence="2" id="KW-0963">Cytoplasm</keyword>
<dbReference type="InterPro" id="IPR006016">
    <property type="entry name" value="UspA"/>
</dbReference>
<dbReference type="CDD" id="cd00293">
    <property type="entry name" value="USP-like"/>
    <property type="match status" value="1"/>
</dbReference>
<evidence type="ECO:0000256" key="2">
    <source>
        <dbReference type="PIRNR" id="PIRNR006276"/>
    </source>
</evidence>
<evidence type="ECO:0000313" key="5">
    <source>
        <dbReference type="Proteomes" id="UP000316649"/>
    </source>
</evidence>
<comment type="subcellular location">
    <subcellularLocation>
        <location evidence="2">Cytoplasm</location>
    </subcellularLocation>
</comment>
<reference evidence="4 5" key="1">
    <citation type="submission" date="2019-07" db="EMBL/GenBank/DDBJ databases">
        <title>The pathways for chlorine oxyanion respiration interact through the shared metabolite chlorate.</title>
        <authorList>
            <person name="Barnum T.P."/>
            <person name="Cheng Y."/>
            <person name="Hill K.A."/>
            <person name="Lucas L.N."/>
            <person name="Carlson H.K."/>
            <person name="Coates J.D."/>
        </authorList>
    </citation>
    <scope>NUCLEOTIDE SEQUENCE [LARGE SCALE GENOMIC DNA]</scope>
    <source>
        <strain evidence="4 5">BK-1</strain>
    </source>
</reference>
<comment type="similarity">
    <text evidence="1 2">Belongs to the universal stress protein A family.</text>
</comment>
<dbReference type="PANTHER" id="PTHR46268">
    <property type="entry name" value="STRESS RESPONSE PROTEIN NHAX"/>
    <property type="match status" value="1"/>
</dbReference>
<dbReference type="PIRSF" id="PIRSF006276">
    <property type="entry name" value="UspA"/>
    <property type="match status" value="1"/>
</dbReference>
<dbReference type="PRINTS" id="PR01438">
    <property type="entry name" value="UNVRSLSTRESS"/>
</dbReference>
<keyword evidence="5" id="KW-1185">Reference proteome</keyword>
<dbReference type="AlphaFoldDB" id="A0A557SHB8"/>
<gene>
    <name evidence="4" type="ORF">FHP88_05115</name>
</gene>
<dbReference type="InterPro" id="IPR014729">
    <property type="entry name" value="Rossmann-like_a/b/a_fold"/>
</dbReference>